<comment type="caution">
    <text evidence="1">The sequence shown here is derived from an EMBL/GenBank/DDBJ whole genome shotgun (WGS) entry which is preliminary data.</text>
</comment>
<reference evidence="1 2" key="1">
    <citation type="submission" date="2021-03" db="EMBL/GenBank/DDBJ databases">
        <title>Genomic Encyclopedia of Type Strains, Phase IV (KMG-IV): sequencing the most valuable type-strain genomes for metagenomic binning, comparative biology and taxonomic classification.</title>
        <authorList>
            <person name="Goeker M."/>
        </authorList>
    </citation>
    <scope>NUCLEOTIDE SEQUENCE [LARGE SCALE GENOMIC DNA]</scope>
    <source>
        <strain evidence="1 2">DSM 41954</strain>
    </source>
</reference>
<dbReference type="Proteomes" id="UP000756710">
    <property type="component" value="Unassembled WGS sequence"/>
</dbReference>
<dbReference type="SUPFAM" id="SSF52317">
    <property type="entry name" value="Class I glutamine amidotransferase-like"/>
    <property type="match status" value="1"/>
</dbReference>
<dbReference type="RefSeq" id="WP_044575496.1">
    <property type="nucleotide sequence ID" value="NZ_BAABDR010000007.1"/>
</dbReference>
<evidence type="ECO:0000313" key="1">
    <source>
        <dbReference type="EMBL" id="MBP2065104.1"/>
    </source>
</evidence>
<keyword evidence="2" id="KW-1185">Reference proteome</keyword>
<protein>
    <submittedName>
        <fullName evidence="1">Transcriptional regulator GlxA family with amidase domain</fullName>
    </submittedName>
</protein>
<dbReference type="InterPro" id="IPR029062">
    <property type="entry name" value="Class_I_gatase-like"/>
</dbReference>
<name>A0ABS4N129_9ACTN</name>
<proteinExistence type="predicted"/>
<organism evidence="1 2">
    <name type="scientific">Streptomyces iranensis</name>
    <dbReference type="NCBI Taxonomy" id="576784"/>
    <lineage>
        <taxon>Bacteria</taxon>
        <taxon>Bacillati</taxon>
        <taxon>Actinomycetota</taxon>
        <taxon>Actinomycetes</taxon>
        <taxon>Kitasatosporales</taxon>
        <taxon>Streptomycetaceae</taxon>
        <taxon>Streptomyces</taxon>
        <taxon>Streptomyces violaceusniger group</taxon>
    </lineage>
</organism>
<accession>A0ABS4N129</accession>
<sequence>MCVDRNRFTGGGVTAGIDFGLTPVARVIGEDAAKLSQPAMEYNPRRIARTVSQVLERCAAPSDA</sequence>
<dbReference type="EMBL" id="JAGGLR010000018">
    <property type="protein sequence ID" value="MBP2065104.1"/>
    <property type="molecule type" value="Genomic_DNA"/>
</dbReference>
<gene>
    <name evidence="1" type="ORF">J2Z30_006135</name>
</gene>
<evidence type="ECO:0000313" key="2">
    <source>
        <dbReference type="Proteomes" id="UP000756710"/>
    </source>
</evidence>
<dbReference type="Gene3D" id="3.40.50.880">
    <property type="match status" value="1"/>
</dbReference>